<gene>
    <name evidence="2" type="ORF">D9758_004479</name>
</gene>
<feature type="region of interest" description="Disordered" evidence="1">
    <location>
        <begin position="1"/>
        <end position="180"/>
    </location>
</feature>
<proteinExistence type="predicted"/>
<feature type="compositionally biased region" description="Basic and acidic residues" evidence="1">
    <location>
        <begin position="73"/>
        <end position="88"/>
    </location>
</feature>
<feature type="compositionally biased region" description="Basic and acidic residues" evidence="1">
    <location>
        <begin position="124"/>
        <end position="144"/>
    </location>
</feature>
<dbReference type="Proteomes" id="UP000559256">
    <property type="component" value="Unassembled WGS sequence"/>
</dbReference>
<organism evidence="2 3">
    <name type="scientific">Tetrapyrgos nigripes</name>
    <dbReference type="NCBI Taxonomy" id="182062"/>
    <lineage>
        <taxon>Eukaryota</taxon>
        <taxon>Fungi</taxon>
        <taxon>Dikarya</taxon>
        <taxon>Basidiomycota</taxon>
        <taxon>Agaricomycotina</taxon>
        <taxon>Agaricomycetes</taxon>
        <taxon>Agaricomycetidae</taxon>
        <taxon>Agaricales</taxon>
        <taxon>Marasmiineae</taxon>
        <taxon>Marasmiaceae</taxon>
        <taxon>Tetrapyrgos</taxon>
    </lineage>
</organism>
<evidence type="ECO:0000313" key="3">
    <source>
        <dbReference type="Proteomes" id="UP000559256"/>
    </source>
</evidence>
<reference evidence="2 3" key="1">
    <citation type="journal article" date="2020" name="ISME J.">
        <title>Uncovering the hidden diversity of litter-decomposition mechanisms in mushroom-forming fungi.</title>
        <authorList>
            <person name="Floudas D."/>
            <person name="Bentzer J."/>
            <person name="Ahren D."/>
            <person name="Johansson T."/>
            <person name="Persson P."/>
            <person name="Tunlid A."/>
        </authorList>
    </citation>
    <scope>NUCLEOTIDE SEQUENCE [LARGE SCALE GENOMIC DNA]</scope>
    <source>
        <strain evidence="2 3">CBS 291.85</strain>
    </source>
</reference>
<dbReference type="AlphaFoldDB" id="A0A8H5GNA3"/>
<sequence length="483" mass="54430">MNSVGSYHTGGQGSHATVNKSGEEKEDSEEDIPLCHIVRTITLPVKVKDTLEKPPTPTSRSLDSGDGAGAQIRETRSKTQSEEIEKPKALKGRKNASRATGQTRITRQTTDRISISTTTSRMKAGRDDDSKGEKEEADRTDWRRGKNSSFSDGSNEDEDEHLDQGGSIDECTDSGKGKGKAKETEVLELSEYRDLDALKQAFTREIRANKLSLEYVKKWLEEHPELPCSACLKAKRPCIPIQRGMTCMDCSRQGQPCSRKVWERQERIMRKLEISQSEYDQLLQWYKGHKKDHKDGNGDVGQELQTRDKKRKEREGEKRVEEDRKPASKKLKIPGGQNNSWRNLHSREKKILAEEDIQEEQSSSATLATGSKEPFPIPPPSAVSGNEEILVDLARRSLNDFIAGQINDYRALKALQRNLSSLADKAQNGEQYADGVIEDLSQYSRQVQMMQDYKSMMKSYVGFTAYSFISPENEESLHRSPAV</sequence>
<keyword evidence="3" id="KW-1185">Reference proteome</keyword>
<feature type="compositionally biased region" description="Low complexity" evidence="1">
    <location>
        <begin position="102"/>
        <end position="121"/>
    </location>
</feature>
<dbReference type="EMBL" id="JAACJM010000017">
    <property type="protein sequence ID" value="KAF5368053.1"/>
    <property type="molecule type" value="Genomic_DNA"/>
</dbReference>
<evidence type="ECO:0000313" key="2">
    <source>
        <dbReference type="EMBL" id="KAF5368053.1"/>
    </source>
</evidence>
<comment type="caution">
    <text evidence="2">The sequence shown here is derived from an EMBL/GenBank/DDBJ whole genome shotgun (WGS) entry which is preliminary data.</text>
</comment>
<protein>
    <submittedName>
        <fullName evidence="2">Uncharacterized protein</fullName>
    </submittedName>
</protein>
<feature type="compositionally biased region" description="Polar residues" evidence="1">
    <location>
        <begin position="360"/>
        <end position="369"/>
    </location>
</feature>
<accession>A0A8H5GNA3</accession>
<name>A0A8H5GNA3_9AGAR</name>
<feature type="compositionally biased region" description="Basic and acidic residues" evidence="1">
    <location>
        <begin position="313"/>
        <end position="326"/>
    </location>
</feature>
<feature type="region of interest" description="Disordered" evidence="1">
    <location>
        <begin position="290"/>
        <end position="383"/>
    </location>
</feature>
<evidence type="ECO:0000256" key="1">
    <source>
        <dbReference type="SAM" id="MobiDB-lite"/>
    </source>
</evidence>